<keyword evidence="4 6" id="KW-0472">Membrane</keyword>
<keyword evidence="9" id="KW-1185">Reference proteome</keyword>
<dbReference type="HOGENOM" id="CLU_028200_0_4_1"/>
<feature type="transmembrane region" description="Helical" evidence="6">
    <location>
        <begin position="216"/>
        <end position="238"/>
    </location>
</feature>
<evidence type="ECO:0000256" key="2">
    <source>
        <dbReference type="ARBA" id="ARBA00022692"/>
    </source>
</evidence>
<feature type="transmembrane region" description="Helical" evidence="6">
    <location>
        <begin position="36"/>
        <end position="57"/>
    </location>
</feature>
<comment type="subcellular location">
    <subcellularLocation>
        <location evidence="1">Membrane</location>
        <topology evidence="1">Multi-pass membrane protein</topology>
    </subcellularLocation>
</comment>
<dbReference type="PANTHER" id="PTHR33048">
    <property type="entry name" value="PTH11-LIKE INTEGRAL MEMBRANE PROTEIN (AFU_ORTHOLOGUE AFUA_5G11245)"/>
    <property type="match status" value="1"/>
</dbReference>
<protein>
    <recommendedName>
        <fullName evidence="7">Rhodopsin domain-containing protein</fullName>
    </recommendedName>
</protein>
<dbReference type="GO" id="GO:0016020">
    <property type="term" value="C:membrane"/>
    <property type="evidence" value="ECO:0007669"/>
    <property type="project" value="UniProtKB-SubCell"/>
</dbReference>
<evidence type="ECO:0000313" key="8">
    <source>
        <dbReference type="EMBL" id="KID81220.1"/>
    </source>
</evidence>
<reference evidence="8 9" key="1">
    <citation type="journal article" date="2014" name="Proc. Natl. Acad. Sci. U.S.A.">
        <title>Trajectory and genomic determinants of fungal-pathogen speciation and host adaptation.</title>
        <authorList>
            <person name="Hu X."/>
            <person name="Xiao G."/>
            <person name="Zheng P."/>
            <person name="Shang Y."/>
            <person name="Su Y."/>
            <person name="Zhang X."/>
            <person name="Liu X."/>
            <person name="Zhan S."/>
            <person name="St Leger R.J."/>
            <person name="Wang C."/>
        </authorList>
    </citation>
    <scope>NUCLEOTIDE SEQUENCE [LARGE SCALE GENOMIC DNA]</scope>
    <source>
        <strain evidence="8 9">ARSEF 977</strain>
    </source>
</reference>
<comment type="caution">
    <text evidence="8">The sequence shown here is derived from an EMBL/GenBank/DDBJ whole genome shotgun (WGS) entry which is preliminary data.</text>
</comment>
<gene>
    <name evidence="8" type="ORF">MGU_11411</name>
</gene>
<accession>A0A0B4G3Q6</accession>
<evidence type="ECO:0000256" key="3">
    <source>
        <dbReference type="ARBA" id="ARBA00022989"/>
    </source>
</evidence>
<evidence type="ECO:0000256" key="1">
    <source>
        <dbReference type="ARBA" id="ARBA00004141"/>
    </source>
</evidence>
<feature type="transmembrane region" description="Helical" evidence="6">
    <location>
        <begin position="148"/>
        <end position="170"/>
    </location>
</feature>
<dbReference type="Proteomes" id="UP000031192">
    <property type="component" value="Unassembled WGS sequence"/>
</dbReference>
<dbReference type="InterPro" id="IPR052337">
    <property type="entry name" value="SAT4-like"/>
</dbReference>
<comment type="similarity">
    <text evidence="5">Belongs to the SAT4 family.</text>
</comment>
<feature type="transmembrane region" description="Helical" evidence="6">
    <location>
        <begin position="182"/>
        <end position="204"/>
    </location>
</feature>
<dbReference type="InterPro" id="IPR049326">
    <property type="entry name" value="Rhodopsin_dom_fungi"/>
</dbReference>
<proteinExistence type="inferred from homology"/>
<feature type="transmembrane region" description="Helical" evidence="6">
    <location>
        <begin position="69"/>
        <end position="87"/>
    </location>
</feature>
<dbReference type="PANTHER" id="PTHR33048:SF158">
    <property type="entry name" value="MEMBRANE PROTEIN PTH11-LIKE, PUTATIVE-RELATED"/>
    <property type="match status" value="1"/>
</dbReference>
<evidence type="ECO:0000256" key="4">
    <source>
        <dbReference type="ARBA" id="ARBA00023136"/>
    </source>
</evidence>
<dbReference type="AlphaFoldDB" id="A0A0B4G3Q6"/>
<sequence>MPVLPRQKDPSTTPLVPAPEGYESNFINPVSRANQYYIVAGICTALMTILVLVRLHIRFFITYSSWWDDLTVVIALLSQAAYTAVIIKEGSYGLGRHAWDVTVAQFAEFERLFAIPSAILTAPAIYFTKLTLLLLYLRLFSPNRPVKIGIWAGVAFCTVFYTAALFLNIFVKSQEQLLRVTYSIAVVGVVTDVYIITLPMFAIAQLHLSSTKKWRVAAVFLTGLLGVTMSFLGCVYRFQLNLMDSTHSVLSIYMVNTVEVDIGIICTCLPLLGALFKSDHKDSWWMTSFRSLRSRLLSTGSASEACTGPGSINSGALSHNRAQVRSHPFKYRDCSLENIELVAQTSAASAVREETSPPLGSGTGIERKMIIEQWGGSKGNTEREVGKIYR</sequence>
<evidence type="ECO:0000313" key="9">
    <source>
        <dbReference type="Proteomes" id="UP000031192"/>
    </source>
</evidence>
<keyword evidence="2 6" id="KW-0812">Transmembrane</keyword>
<feature type="domain" description="Rhodopsin" evidence="7">
    <location>
        <begin position="53"/>
        <end position="170"/>
    </location>
</feature>
<keyword evidence="3 6" id="KW-1133">Transmembrane helix</keyword>
<name>A0A0B4G3Q6_METGA</name>
<dbReference type="Pfam" id="PF20684">
    <property type="entry name" value="Fung_rhodopsin"/>
    <property type="match status" value="2"/>
</dbReference>
<dbReference type="EMBL" id="AZNH01000178">
    <property type="protein sequence ID" value="KID81220.1"/>
    <property type="molecule type" value="Genomic_DNA"/>
</dbReference>
<feature type="transmembrane region" description="Helical" evidence="6">
    <location>
        <begin position="113"/>
        <end position="136"/>
    </location>
</feature>
<organism evidence="8 9">
    <name type="scientific">Metarhizium guizhouense (strain ARSEF 977)</name>
    <dbReference type="NCBI Taxonomy" id="1276136"/>
    <lineage>
        <taxon>Eukaryota</taxon>
        <taxon>Fungi</taxon>
        <taxon>Dikarya</taxon>
        <taxon>Ascomycota</taxon>
        <taxon>Pezizomycotina</taxon>
        <taxon>Sordariomycetes</taxon>
        <taxon>Hypocreomycetidae</taxon>
        <taxon>Hypocreales</taxon>
        <taxon>Clavicipitaceae</taxon>
        <taxon>Metarhizium</taxon>
    </lineage>
</organism>
<evidence type="ECO:0000256" key="5">
    <source>
        <dbReference type="ARBA" id="ARBA00038359"/>
    </source>
</evidence>
<evidence type="ECO:0000256" key="6">
    <source>
        <dbReference type="SAM" id="Phobius"/>
    </source>
</evidence>
<feature type="domain" description="Rhodopsin" evidence="7">
    <location>
        <begin position="180"/>
        <end position="277"/>
    </location>
</feature>
<evidence type="ECO:0000259" key="7">
    <source>
        <dbReference type="Pfam" id="PF20684"/>
    </source>
</evidence>